<dbReference type="Proteomes" id="UP000317982">
    <property type="component" value="Unassembled WGS sequence"/>
</dbReference>
<dbReference type="AlphaFoldDB" id="A0A545ARK8"/>
<gene>
    <name evidence="5" type="ORF">FL583_16085</name>
</gene>
<organism evidence="5 6">
    <name type="scientific">Cryptosporangium phraense</name>
    <dbReference type="NCBI Taxonomy" id="2593070"/>
    <lineage>
        <taxon>Bacteria</taxon>
        <taxon>Bacillati</taxon>
        <taxon>Actinomycetota</taxon>
        <taxon>Actinomycetes</taxon>
        <taxon>Cryptosporangiales</taxon>
        <taxon>Cryptosporangiaceae</taxon>
        <taxon>Cryptosporangium</taxon>
    </lineage>
</organism>
<dbReference type="OrthoDB" id="517007at2"/>
<dbReference type="Pfam" id="PF13561">
    <property type="entry name" value="adh_short_C2"/>
    <property type="match status" value="1"/>
</dbReference>
<dbReference type="PANTHER" id="PTHR42760">
    <property type="entry name" value="SHORT-CHAIN DEHYDROGENASES/REDUCTASES FAMILY MEMBER"/>
    <property type="match status" value="1"/>
</dbReference>
<dbReference type="InterPro" id="IPR020904">
    <property type="entry name" value="Sc_DH/Rdtase_CS"/>
</dbReference>
<evidence type="ECO:0000256" key="3">
    <source>
        <dbReference type="SAM" id="MobiDB-lite"/>
    </source>
</evidence>
<feature type="region of interest" description="Disordered" evidence="3">
    <location>
        <begin position="185"/>
        <end position="205"/>
    </location>
</feature>
<dbReference type="SUPFAM" id="SSF51735">
    <property type="entry name" value="NAD(P)-binding Rossmann-fold domains"/>
    <property type="match status" value="1"/>
</dbReference>
<evidence type="ECO:0000256" key="2">
    <source>
        <dbReference type="ARBA" id="ARBA00023002"/>
    </source>
</evidence>
<protein>
    <submittedName>
        <fullName evidence="5">SDR family oxidoreductase</fullName>
    </submittedName>
</protein>
<comment type="similarity">
    <text evidence="1">Belongs to the short-chain dehydrogenases/reductases (SDR) family.</text>
</comment>
<evidence type="ECO:0000259" key="4">
    <source>
        <dbReference type="SMART" id="SM00822"/>
    </source>
</evidence>
<dbReference type="SMART" id="SM00822">
    <property type="entry name" value="PKS_KR"/>
    <property type="match status" value="1"/>
</dbReference>
<dbReference type="PROSITE" id="PS00061">
    <property type="entry name" value="ADH_SHORT"/>
    <property type="match status" value="1"/>
</dbReference>
<proteinExistence type="inferred from homology"/>
<sequence>MRFADRVALVTGGGSGIGRAVAVALAHEGASVVVTGRSSAGLRETVALIDGPALAVPADVTDPDAMDALFARIADEYGRLDTAVNSAGTIGAAGPVGDVDRAEWQRLLDVNLTGVLVSMQYEIAAMRGPGRTGGTIVNVASNLGAHRRMAGLGAYAASKAAVSALTRAAALDHIREGIRINAVSPGPADTAMSLRPGEGPSDRDARLRAHSPIGRVGGLDEIASAVLYLASAESGYAVGTDLVVDGGAAA</sequence>
<dbReference type="InterPro" id="IPR057326">
    <property type="entry name" value="KR_dom"/>
</dbReference>
<keyword evidence="2" id="KW-0560">Oxidoreductase</keyword>
<dbReference type="CDD" id="cd05233">
    <property type="entry name" value="SDR_c"/>
    <property type="match status" value="1"/>
</dbReference>
<evidence type="ECO:0000256" key="1">
    <source>
        <dbReference type="ARBA" id="ARBA00006484"/>
    </source>
</evidence>
<dbReference type="RefSeq" id="WP_142705462.1">
    <property type="nucleotide sequence ID" value="NZ_VIRS01000010.1"/>
</dbReference>
<dbReference type="InterPro" id="IPR036291">
    <property type="entry name" value="NAD(P)-bd_dom_sf"/>
</dbReference>
<comment type="caution">
    <text evidence="5">The sequence shown here is derived from an EMBL/GenBank/DDBJ whole genome shotgun (WGS) entry which is preliminary data.</text>
</comment>
<reference evidence="5 6" key="1">
    <citation type="submission" date="2019-07" db="EMBL/GenBank/DDBJ databases">
        <title>Cryptosporangium phraense sp. nov., isolated from plant litter.</title>
        <authorList>
            <person name="Suriyachadkun C."/>
        </authorList>
    </citation>
    <scope>NUCLEOTIDE SEQUENCE [LARGE SCALE GENOMIC DNA]</scope>
    <source>
        <strain evidence="5 6">A-T 5661</strain>
    </source>
</reference>
<evidence type="ECO:0000313" key="6">
    <source>
        <dbReference type="Proteomes" id="UP000317982"/>
    </source>
</evidence>
<dbReference type="Gene3D" id="3.40.50.720">
    <property type="entry name" value="NAD(P)-binding Rossmann-like Domain"/>
    <property type="match status" value="1"/>
</dbReference>
<dbReference type="InParanoid" id="A0A545ARK8"/>
<dbReference type="PRINTS" id="PR00080">
    <property type="entry name" value="SDRFAMILY"/>
</dbReference>
<feature type="domain" description="Ketoreductase" evidence="4">
    <location>
        <begin position="6"/>
        <end position="203"/>
    </location>
</feature>
<keyword evidence="6" id="KW-1185">Reference proteome</keyword>
<dbReference type="FunFam" id="3.40.50.720:FF:000084">
    <property type="entry name" value="Short-chain dehydrogenase reductase"/>
    <property type="match status" value="1"/>
</dbReference>
<dbReference type="EMBL" id="VIRS01000010">
    <property type="protein sequence ID" value="TQS43978.1"/>
    <property type="molecule type" value="Genomic_DNA"/>
</dbReference>
<evidence type="ECO:0000313" key="5">
    <source>
        <dbReference type="EMBL" id="TQS43978.1"/>
    </source>
</evidence>
<dbReference type="InterPro" id="IPR002347">
    <property type="entry name" value="SDR_fam"/>
</dbReference>
<dbReference type="PRINTS" id="PR00081">
    <property type="entry name" value="GDHRDH"/>
</dbReference>
<name>A0A545ARK8_9ACTN</name>
<dbReference type="GO" id="GO:0016616">
    <property type="term" value="F:oxidoreductase activity, acting on the CH-OH group of donors, NAD or NADP as acceptor"/>
    <property type="evidence" value="ECO:0007669"/>
    <property type="project" value="UniProtKB-ARBA"/>
</dbReference>
<accession>A0A545ARK8</accession>